<sequence length="179" mass="19867">MDGFTRSVTMIVELTPWSTDMKDELIRVKNAVKRGYPSGQTPTPYTARDADRCLKRVSEHEGHKGIFRAIVVDGEVVGDISADRQDDMPAQEVEVGYGVVTDHRSKGIATEATRQICDIVFRELDVVRITAQVAAPNIASMRVLEKNGFVRDGVIPNGTRMGGRIHDRHNFYKLKPAAS</sequence>
<dbReference type="PANTHER" id="PTHR43792">
    <property type="entry name" value="GNAT FAMILY, PUTATIVE (AFU_ORTHOLOGUE AFUA_3G00765)-RELATED-RELATED"/>
    <property type="match status" value="1"/>
</dbReference>
<dbReference type="PROSITE" id="PS51186">
    <property type="entry name" value="GNAT"/>
    <property type="match status" value="1"/>
</dbReference>
<dbReference type="EMBL" id="PDSL01000024">
    <property type="protein sequence ID" value="PIE33876.1"/>
    <property type="molecule type" value="Genomic_DNA"/>
</dbReference>
<evidence type="ECO:0000259" key="1">
    <source>
        <dbReference type="PROSITE" id="PS51186"/>
    </source>
</evidence>
<dbReference type="PANTHER" id="PTHR43792:SF13">
    <property type="entry name" value="ACETYLTRANSFERASE"/>
    <property type="match status" value="1"/>
</dbReference>
<dbReference type="InterPro" id="IPR000182">
    <property type="entry name" value="GNAT_dom"/>
</dbReference>
<dbReference type="SUPFAM" id="SSF55729">
    <property type="entry name" value="Acyl-CoA N-acyltransferases (Nat)"/>
    <property type="match status" value="1"/>
</dbReference>
<feature type="domain" description="N-acetyltransferase" evidence="1">
    <location>
        <begin position="9"/>
        <end position="178"/>
    </location>
</feature>
<dbReference type="InterPro" id="IPR016181">
    <property type="entry name" value="Acyl_CoA_acyltransferase"/>
</dbReference>
<protein>
    <submittedName>
        <fullName evidence="2">N-acetyltransferase</fullName>
    </submittedName>
</protein>
<dbReference type="Gene3D" id="3.40.630.30">
    <property type="match status" value="1"/>
</dbReference>
<keyword evidence="2" id="KW-0808">Transferase</keyword>
<reference evidence="2 3" key="1">
    <citation type="submission" date="2017-10" db="EMBL/GenBank/DDBJ databases">
        <title>Novel microbial diversity and functional potential in the marine mammal oral microbiome.</title>
        <authorList>
            <person name="Dudek N.K."/>
            <person name="Sun C.L."/>
            <person name="Burstein D."/>
            <person name="Kantor R.S."/>
            <person name="Aliaga Goltsman D.S."/>
            <person name="Bik E.M."/>
            <person name="Thomas B.C."/>
            <person name="Banfield J.F."/>
            <person name="Relman D.A."/>
        </authorList>
    </citation>
    <scope>NUCLEOTIDE SEQUENCE [LARGE SCALE GENOMIC DNA]</scope>
    <source>
        <strain evidence="2">DOLJORAL78_61_10</strain>
    </source>
</reference>
<dbReference type="Proteomes" id="UP000230914">
    <property type="component" value="Unassembled WGS sequence"/>
</dbReference>
<dbReference type="AlphaFoldDB" id="A0A2G6KDV9"/>
<gene>
    <name evidence="2" type="ORF">CSA55_01755</name>
</gene>
<accession>A0A2G6KDV9</accession>
<evidence type="ECO:0000313" key="2">
    <source>
        <dbReference type="EMBL" id="PIE33876.1"/>
    </source>
</evidence>
<proteinExistence type="predicted"/>
<comment type="caution">
    <text evidence="2">The sequence shown here is derived from an EMBL/GenBank/DDBJ whole genome shotgun (WGS) entry which is preliminary data.</text>
</comment>
<name>A0A2G6KDV9_9ACTN</name>
<dbReference type="InterPro" id="IPR051531">
    <property type="entry name" value="N-acetyltransferase"/>
</dbReference>
<organism evidence="2 3">
    <name type="scientific">Ilumatobacter coccineus</name>
    <dbReference type="NCBI Taxonomy" id="467094"/>
    <lineage>
        <taxon>Bacteria</taxon>
        <taxon>Bacillati</taxon>
        <taxon>Actinomycetota</taxon>
        <taxon>Acidimicrobiia</taxon>
        <taxon>Acidimicrobiales</taxon>
        <taxon>Ilumatobacteraceae</taxon>
        <taxon>Ilumatobacter</taxon>
    </lineage>
</organism>
<evidence type="ECO:0000313" key="3">
    <source>
        <dbReference type="Proteomes" id="UP000230914"/>
    </source>
</evidence>
<dbReference type="GO" id="GO:0016747">
    <property type="term" value="F:acyltransferase activity, transferring groups other than amino-acyl groups"/>
    <property type="evidence" value="ECO:0007669"/>
    <property type="project" value="InterPro"/>
</dbReference>
<dbReference type="Pfam" id="PF13302">
    <property type="entry name" value="Acetyltransf_3"/>
    <property type="match status" value="1"/>
</dbReference>